<keyword evidence="2" id="KW-0472">Membrane</keyword>
<evidence type="ECO:0000313" key="4">
    <source>
        <dbReference type="Proteomes" id="UP000461754"/>
    </source>
</evidence>
<feature type="compositionally biased region" description="Polar residues" evidence="1">
    <location>
        <begin position="456"/>
        <end position="467"/>
    </location>
</feature>
<sequence length="479" mass="54915">MKDKLIRFVNTDLNSWLFYISYSVYLFVSIINTSFFVVDHQFTIGTQLLTFSILLLMCKEIINTPRSTNEKLGVLLGFTFLLVINFTIGDVVTDHVTWIVAFIICARDIDFEKVVKLTIVISSILLAVIVFSSFFGIIENHFDSYVARPRHWVGFRYASFGPTLLFNISALVVYIRKEKLGKIELLTLLPANIALFIMTDSRLPFYLTLLVMAFAYISEYRTIPAEKMKPLWLFMVVSPLIFGGICLWMGYHYDANIPKWSQLNDTLSGRLRLEHTSLLTRGIKWWPRSFPMSTAGGVFNPGYNFIDSLYILVLQEYGIIFSVLFMAVVIYGLWKMYKRGEYYLLFVSTAYTLYAIIDQLILGINYNTFWLALGVALFATEHDKDFLTANTRHIPISEIESIIGGAPSRPGVQISRRAASRRAAVQRTPLTTNRKNQTSSRAQSSNAQAAEIARLLNQQRQSSPTEKTTNRNSRRYRRR</sequence>
<evidence type="ECO:0000256" key="1">
    <source>
        <dbReference type="SAM" id="MobiDB-lite"/>
    </source>
</evidence>
<feature type="transmembrane region" description="Helical" evidence="2">
    <location>
        <begin position="231"/>
        <end position="251"/>
    </location>
</feature>
<evidence type="ECO:0000313" key="3">
    <source>
        <dbReference type="EMBL" id="MSS19598.1"/>
    </source>
</evidence>
<feature type="region of interest" description="Disordered" evidence="1">
    <location>
        <begin position="417"/>
        <end position="479"/>
    </location>
</feature>
<feature type="transmembrane region" description="Helical" evidence="2">
    <location>
        <begin position="363"/>
        <end position="380"/>
    </location>
</feature>
<feature type="transmembrane region" description="Helical" evidence="2">
    <location>
        <begin position="203"/>
        <end position="219"/>
    </location>
</feature>
<proteinExistence type="predicted"/>
<feature type="transmembrane region" description="Helical" evidence="2">
    <location>
        <begin position="16"/>
        <end position="37"/>
    </location>
</feature>
<accession>A0A7X2TA99</accession>
<dbReference type="AlphaFoldDB" id="A0A7X2TA99"/>
<reference evidence="3 4" key="1">
    <citation type="submission" date="2019-08" db="EMBL/GenBank/DDBJ databases">
        <title>In-depth cultivation of the pig gut microbiome towards novel bacterial diversity and tailored functional studies.</title>
        <authorList>
            <person name="Wylensek D."/>
            <person name="Hitch T.C.A."/>
            <person name="Clavel T."/>
        </authorList>
    </citation>
    <scope>NUCLEOTIDE SEQUENCE [LARGE SCALE GENOMIC DNA]</scope>
    <source>
        <strain evidence="3 4">RF-744-FAT-4</strain>
    </source>
</reference>
<evidence type="ECO:0000256" key="2">
    <source>
        <dbReference type="SAM" id="Phobius"/>
    </source>
</evidence>
<feature type="transmembrane region" description="Helical" evidence="2">
    <location>
        <begin position="157"/>
        <end position="175"/>
    </location>
</feature>
<comment type="caution">
    <text evidence="3">The sequence shown here is derived from an EMBL/GenBank/DDBJ whole genome shotgun (WGS) entry which is preliminary data.</text>
</comment>
<dbReference type="RefSeq" id="WP_154576008.1">
    <property type="nucleotide sequence ID" value="NZ_VUMO01000004.1"/>
</dbReference>
<name>A0A7X2TA99_9FIRM</name>
<keyword evidence="4" id="KW-1185">Reference proteome</keyword>
<feature type="compositionally biased region" description="Low complexity" evidence="1">
    <location>
        <begin position="437"/>
        <end position="450"/>
    </location>
</feature>
<feature type="transmembrane region" description="Helical" evidence="2">
    <location>
        <begin position="74"/>
        <end position="105"/>
    </location>
</feature>
<dbReference type="Proteomes" id="UP000461754">
    <property type="component" value="Unassembled WGS sequence"/>
</dbReference>
<protein>
    <submittedName>
        <fullName evidence="3">Uncharacterized protein</fullName>
    </submittedName>
</protein>
<organism evidence="3 4">
    <name type="scientific">Pseudoramibacter porci</name>
    <dbReference type="NCBI Taxonomy" id="2606631"/>
    <lineage>
        <taxon>Bacteria</taxon>
        <taxon>Bacillati</taxon>
        <taxon>Bacillota</taxon>
        <taxon>Clostridia</taxon>
        <taxon>Eubacteriales</taxon>
        <taxon>Eubacteriaceae</taxon>
        <taxon>Pseudoramibacter</taxon>
    </lineage>
</organism>
<dbReference type="EMBL" id="VUMO01000004">
    <property type="protein sequence ID" value="MSS19598.1"/>
    <property type="molecule type" value="Genomic_DNA"/>
</dbReference>
<keyword evidence="2" id="KW-0812">Transmembrane</keyword>
<feature type="transmembrane region" description="Helical" evidence="2">
    <location>
        <begin position="341"/>
        <end position="357"/>
    </location>
</feature>
<keyword evidence="2" id="KW-1133">Transmembrane helix</keyword>
<feature type="transmembrane region" description="Helical" evidence="2">
    <location>
        <begin position="117"/>
        <end position="137"/>
    </location>
</feature>
<feature type="transmembrane region" description="Helical" evidence="2">
    <location>
        <begin position="309"/>
        <end position="334"/>
    </location>
</feature>
<gene>
    <name evidence="3" type="ORF">FYJ52_04160</name>
</gene>